<accession>A0A3N0YP20</accession>
<dbReference type="Proteomes" id="UP000281406">
    <property type="component" value="Unassembled WGS sequence"/>
</dbReference>
<feature type="region of interest" description="Disordered" evidence="1">
    <location>
        <begin position="160"/>
        <end position="179"/>
    </location>
</feature>
<keyword evidence="3" id="KW-1185">Reference proteome</keyword>
<dbReference type="AlphaFoldDB" id="A0A3N0YP20"/>
<organism evidence="2 3">
    <name type="scientific">Anabarilius grahami</name>
    <name type="common">Kanglang fish</name>
    <name type="synonym">Barilius grahami</name>
    <dbReference type="NCBI Taxonomy" id="495550"/>
    <lineage>
        <taxon>Eukaryota</taxon>
        <taxon>Metazoa</taxon>
        <taxon>Chordata</taxon>
        <taxon>Craniata</taxon>
        <taxon>Vertebrata</taxon>
        <taxon>Euteleostomi</taxon>
        <taxon>Actinopterygii</taxon>
        <taxon>Neopterygii</taxon>
        <taxon>Teleostei</taxon>
        <taxon>Ostariophysi</taxon>
        <taxon>Cypriniformes</taxon>
        <taxon>Xenocyprididae</taxon>
        <taxon>Xenocypridinae</taxon>
        <taxon>Xenocypridinae incertae sedis</taxon>
        <taxon>Anabarilius</taxon>
    </lineage>
</organism>
<dbReference type="OrthoDB" id="8948664at2759"/>
<reference evidence="2 3" key="1">
    <citation type="submission" date="2018-10" db="EMBL/GenBank/DDBJ databases">
        <title>Genome assembly for a Yunnan-Guizhou Plateau 3E fish, Anabarilius grahami (Regan), and its evolutionary and genetic applications.</title>
        <authorList>
            <person name="Jiang W."/>
        </authorList>
    </citation>
    <scope>NUCLEOTIDE SEQUENCE [LARGE SCALE GENOMIC DNA]</scope>
    <source>
        <strain evidence="2">AG-KIZ</strain>
        <tissue evidence="2">Muscle</tissue>
    </source>
</reference>
<dbReference type="EMBL" id="RJVU01034346">
    <property type="protein sequence ID" value="ROL47956.1"/>
    <property type="molecule type" value="Genomic_DNA"/>
</dbReference>
<comment type="caution">
    <text evidence="2">The sequence shown here is derived from an EMBL/GenBank/DDBJ whole genome shotgun (WGS) entry which is preliminary data.</text>
</comment>
<feature type="compositionally biased region" description="Basic and acidic residues" evidence="1">
    <location>
        <begin position="169"/>
        <end position="179"/>
    </location>
</feature>
<evidence type="ECO:0000256" key="1">
    <source>
        <dbReference type="SAM" id="MobiDB-lite"/>
    </source>
</evidence>
<feature type="region of interest" description="Disordered" evidence="1">
    <location>
        <begin position="120"/>
        <end position="141"/>
    </location>
</feature>
<evidence type="ECO:0000313" key="2">
    <source>
        <dbReference type="EMBL" id="ROL47956.1"/>
    </source>
</evidence>
<protein>
    <submittedName>
        <fullName evidence="2">Uncharacterized protein</fullName>
    </submittedName>
</protein>
<evidence type="ECO:0000313" key="3">
    <source>
        <dbReference type="Proteomes" id="UP000281406"/>
    </source>
</evidence>
<gene>
    <name evidence="2" type="ORF">DPX16_22328</name>
</gene>
<name>A0A3N0YP20_ANAGA</name>
<feature type="compositionally biased region" description="Polar residues" evidence="1">
    <location>
        <begin position="120"/>
        <end position="129"/>
    </location>
</feature>
<sequence length="179" mass="19826">MGRVGVWLEDAAPPIMSTMSTRMSTRSASLASPEVALLDSSCLFCEELNLASLVMLECHLWLNLTEIEDADRTAFLDSPIFGFTVDGFAERYIEAQKSLQAMCHFLPKRASSITASTTLSKTAPLTQQRPRPASAPVQPQSKVELEVKPHLHLTKCYPFPKHQGPCPKLELDPEQLKQS</sequence>
<proteinExistence type="predicted"/>